<dbReference type="AlphaFoldDB" id="A0A382TIQ5"/>
<evidence type="ECO:0000313" key="6">
    <source>
        <dbReference type="EMBL" id="SVD21288.1"/>
    </source>
</evidence>
<organism evidence="6">
    <name type="scientific">marine metagenome</name>
    <dbReference type="NCBI Taxonomy" id="408172"/>
    <lineage>
        <taxon>unclassified sequences</taxon>
        <taxon>metagenomes</taxon>
        <taxon>ecological metagenomes</taxon>
    </lineage>
</organism>
<dbReference type="PANTHER" id="PTHR34108:SF1">
    <property type="entry name" value="SEPTUM SITE-DETERMINING PROTEIN MINC"/>
    <property type="match status" value="1"/>
</dbReference>
<evidence type="ECO:0000259" key="5">
    <source>
        <dbReference type="Pfam" id="PF03775"/>
    </source>
</evidence>
<dbReference type="SUPFAM" id="SSF63848">
    <property type="entry name" value="Cell-division inhibitor MinC, C-terminal domain"/>
    <property type="match status" value="1"/>
</dbReference>
<keyword evidence="2" id="KW-0717">Septation</keyword>
<proteinExistence type="predicted"/>
<dbReference type="InterPro" id="IPR005526">
    <property type="entry name" value="Septum_form_inhib_MinC_C"/>
</dbReference>
<name>A0A382TIQ5_9ZZZZ</name>
<dbReference type="InterPro" id="IPR036145">
    <property type="entry name" value="MinC_C_sf"/>
</dbReference>
<dbReference type="InterPro" id="IPR013033">
    <property type="entry name" value="MinC"/>
</dbReference>
<dbReference type="InterPro" id="IPR016098">
    <property type="entry name" value="CAP/MinC_C"/>
</dbReference>
<keyword evidence="1" id="KW-0132">Cell division</keyword>
<feature type="non-terminal residue" evidence="6">
    <location>
        <position position="1"/>
    </location>
</feature>
<accession>A0A382TIQ5</accession>
<evidence type="ECO:0000256" key="3">
    <source>
        <dbReference type="ARBA" id="ARBA00023306"/>
    </source>
</evidence>
<gene>
    <name evidence="6" type="ORF">METZ01_LOCUS374142</name>
</gene>
<protein>
    <recommendedName>
        <fullName evidence="5">Septum formation inhibitor MinC C-terminal domain-containing protein</fullName>
    </recommendedName>
</protein>
<sequence>NKKPHQTALPINEVPQAEQPPTSYPQHNEVEAGPPVVEDEEQPLLMDEERATKSQQASYLQSQRDTALLVKSTCRSGEIIRHQGDVVVMGDVNPGAEVIATGDILVFGCLRGFAHAGCEGNSKATIVALSLGSPRVQIGPHVGVSSSNAAQPKHIDSGPLIAYVRRRSIHVALFEGRFFKYGKGVLYDG</sequence>
<dbReference type="GO" id="GO:0000902">
    <property type="term" value="P:cell morphogenesis"/>
    <property type="evidence" value="ECO:0007669"/>
    <property type="project" value="InterPro"/>
</dbReference>
<evidence type="ECO:0000256" key="1">
    <source>
        <dbReference type="ARBA" id="ARBA00022618"/>
    </source>
</evidence>
<dbReference type="Gene3D" id="2.160.20.70">
    <property type="match status" value="1"/>
</dbReference>
<dbReference type="EMBL" id="UINC01136489">
    <property type="protein sequence ID" value="SVD21288.1"/>
    <property type="molecule type" value="Genomic_DNA"/>
</dbReference>
<dbReference type="Pfam" id="PF03775">
    <property type="entry name" value="MinC_C"/>
    <property type="match status" value="1"/>
</dbReference>
<feature type="region of interest" description="Disordered" evidence="4">
    <location>
        <begin position="1"/>
        <end position="43"/>
    </location>
</feature>
<evidence type="ECO:0000256" key="2">
    <source>
        <dbReference type="ARBA" id="ARBA00023210"/>
    </source>
</evidence>
<keyword evidence="3" id="KW-0131">Cell cycle</keyword>
<feature type="domain" description="Septum formation inhibitor MinC C-terminal" evidence="5">
    <location>
        <begin position="70"/>
        <end position="167"/>
    </location>
</feature>
<evidence type="ECO:0000256" key="4">
    <source>
        <dbReference type="SAM" id="MobiDB-lite"/>
    </source>
</evidence>
<dbReference type="GO" id="GO:0000917">
    <property type="term" value="P:division septum assembly"/>
    <property type="evidence" value="ECO:0007669"/>
    <property type="project" value="UniProtKB-KW"/>
</dbReference>
<dbReference type="GO" id="GO:1901891">
    <property type="term" value="P:regulation of cell septum assembly"/>
    <property type="evidence" value="ECO:0007669"/>
    <property type="project" value="InterPro"/>
</dbReference>
<reference evidence="6" key="1">
    <citation type="submission" date="2018-05" db="EMBL/GenBank/DDBJ databases">
        <authorList>
            <person name="Lanie J.A."/>
            <person name="Ng W.-L."/>
            <person name="Kazmierczak K.M."/>
            <person name="Andrzejewski T.M."/>
            <person name="Davidsen T.M."/>
            <person name="Wayne K.J."/>
            <person name="Tettelin H."/>
            <person name="Glass J.I."/>
            <person name="Rusch D."/>
            <person name="Podicherti R."/>
            <person name="Tsui H.-C.T."/>
            <person name="Winkler M.E."/>
        </authorList>
    </citation>
    <scope>NUCLEOTIDE SEQUENCE</scope>
</reference>
<dbReference type="PANTHER" id="PTHR34108">
    <property type="entry name" value="SEPTUM SITE-DETERMINING PROTEIN MINC"/>
    <property type="match status" value="1"/>
</dbReference>